<feature type="domain" description="Aminoglycoside phosphotransferase" evidence="1">
    <location>
        <begin position="128"/>
        <end position="296"/>
    </location>
</feature>
<reference evidence="3" key="1">
    <citation type="submission" date="2016-10" db="EMBL/GenBank/DDBJ databases">
        <authorList>
            <person name="Varghese N."/>
            <person name="Submissions S."/>
        </authorList>
    </citation>
    <scope>NUCLEOTIDE SEQUENCE [LARGE SCALE GENOMIC DNA]</scope>
    <source>
        <strain evidence="3">DSM 45317</strain>
    </source>
</reference>
<evidence type="ECO:0000313" key="2">
    <source>
        <dbReference type="EMBL" id="SFK92100.1"/>
    </source>
</evidence>
<dbReference type="InterPro" id="IPR011009">
    <property type="entry name" value="Kinase-like_dom_sf"/>
</dbReference>
<dbReference type="Pfam" id="PF01636">
    <property type="entry name" value="APH"/>
    <property type="match status" value="1"/>
</dbReference>
<organism evidence="2 3">
    <name type="scientific">Geodermatophilus ruber</name>
    <dbReference type="NCBI Taxonomy" id="504800"/>
    <lineage>
        <taxon>Bacteria</taxon>
        <taxon>Bacillati</taxon>
        <taxon>Actinomycetota</taxon>
        <taxon>Actinomycetes</taxon>
        <taxon>Geodermatophilales</taxon>
        <taxon>Geodermatophilaceae</taxon>
        <taxon>Geodermatophilus</taxon>
    </lineage>
</organism>
<sequence>MSAAAELDTLLRLLGPADGTRPRPLVAALPWAPVGAGAVTLVEQVARRCRLAVRTHASAAGRGRPRVVRPVRGSLRNGLRDRLRRRAGSGYVASLPSGGPTLLDLLLQEAGVVPVSRPAVGADGAVRIAVRRGRQRAVLRMGRAGSAADPSPTMAGLHALARLEDPRLPAVLGSGERAEVRWLLETMLPGRRPRALSGALLDDVAALVATLPHGTAPVAVRDDAEVLAAAAPDSAPAVRRAADSLAASPVGARSQLRHGDLWAGNLLADDSGLTGVVDWDAWSWGGVPAVDLLHLIGTDERIRTRSSLGEVWLRRPWEDPRFTTLVGRHWPEWGADGEMRALVGTAWWLGQLASDLRRNPALAADRGWVSRNISAVAQRLP</sequence>
<dbReference type="Proteomes" id="UP000199152">
    <property type="component" value="Unassembled WGS sequence"/>
</dbReference>
<protein>
    <recommendedName>
        <fullName evidence="1">Aminoglycoside phosphotransferase domain-containing protein</fullName>
    </recommendedName>
</protein>
<evidence type="ECO:0000259" key="1">
    <source>
        <dbReference type="Pfam" id="PF01636"/>
    </source>
</evidence>
<accession>A0A1I4DH35</accession>
<name>A0A1I4DH35_9ACTN</name>
<dbReference type="SUPFAM" id="SSF56112">
    <property type="entry name" value="Protein kinase-like (PK-like)"/>
    <property type="match status" value="1"/>
</dbReference>
<evidence type="ECO:0000313" key="3">
    <source>
        <dbReference type="Proteomes" id="UP000199152"/>
    </source>
</evidence>
<dbReference type="AlphaFoldDB" id="A0A1I4DH35"/>
<dbReference type="Gene3D" id="3.90.1200.10">
    <property type="match status" value="1"/>
</dbReference>
<dbReference type="InParanoid" id="A0A1I4DH35"/>
<gene>
    <name evidence="2" type="ORF">SAMN04488085_104360</name>
</gene>
<dbReference type="RefSeq" id="WP_143087133.1">
    <property type="nucleotide sequence ID" value="NZ_FOSW01000004.1"/>
</dbReference>
<dbReference type="STRING" id="504800.SAMN04488085_104360"/>
<dbReference type="OrthoDB" id="4524027at2"/>
<dbReference type="EMBL" id="FOSW01000004">
    <property type="protein sequence ID" value="SFK92100.1"/>
    <property type="molecule type" value="Genomic_DNA"/>
</dbReference>
<keyword evidence="3" id="KW-1185">Reference proteome</keyword>
<proteinExistence type="predicted"/>
<dbReference type="InterPro" id="IPR002575">
    <property type="entry name" value="Aminoglycoside_PTrfase"/>
</dbReference>